<gene>
    <name evidence="2" type="ORF">J2Z37_000029</name>
</gene>
<dbReference type="CDD" id="cd24032">
    <property type="entry name" value="ASKHA_NBD_TsaB"/>
    <property type="match status" value="1"/>
</dbReference>
<comment type="caution">
    <text evidence="2">The sequence shown here is derived from an EMBL/GenBank/DDBJ whole genome shotgun (WGS) entry which is preliminary data.</text>
</comment>
<proteinExistence type="predicted"/>
<sequence length="233" mass="25585">MRVLGIDTSNLVMSIAVVENNRLLGEYTTNLKKNHSIRLMPAISLLLEELGMGPEELQGVAVAGGPGSYTGIRIGLTTAKTMAWSLGIPLAGVSSLEAIAANASFAKAYICPLMDARRGQVYTALFNEENRLQPDRIRLLDEWLGELHPKGERVLFLGDDVRLHQEKIGQVLGDLALFGPAEWNLPRASFIARKGEKLIEEGQDAEIHSFAPQYLQLAEAEAKWLAEQKVLPK</sequence>
<evidence type="ECO:0000313" key="2">
    <source>
        <dbReference type="EMBL" id="MBP1930042.1"/>
    </source>
</evidence>
<dbReference type="InterPro" id="IPR000905">
    <property type="entry name" value="Gcp-like_dom"/>
</dbReference>
<dbReference type="SUPFAM" id="SSF53067">
    <property type="entry name" value="Actin-like ATPase domain"/>
    <property type="match status" value="2"/>
</dbReference>
<dbReference type="InterPro" id="IPR022496">
    <property type="entry name" value="T6A_TsaB"/>
</dbReference>
<evidence type="ECO:0000259" key="1">
    <source>
        <dbReference type="Pfam" id="PF00814"/>
    </source>
</evidence>
<dbReference type="EMBL" id="JAGGKT010000001">
    <property type="protein sequence ID" value="MBP1930042.1"/>
    <property type="molecule type" value="Genomic_DNA"/>
</dbReference>
<feature type="domain" description="Gcp-like" evidence="1">
    <location>
        <begin position="30"/>
        <end position="224"/>
    </location>
</feature>
<protein>
    <submittedName>
        <fullName evidence="2">tRNA threonylcarbamoyladenosine biosynthesis protein TsaB</fullName>
    </submittedName>
</protein>
<name>A0ABS4GIR1_9BACL</name>
<dbReference type="InterPro" id="IPR043129">
    <property type="entry name" value="ATPase_NBD"/>
</dbReference>
<accession>A0ABS4GIR1</accession>
<dbReference type="Proteomes" id="UP001519343">
    <property type="component" value="Unassembled WGS sequence"/>
</dbReference>
<evidence type="ECO:0000313" key="3">
    <source>
        <dbReference type="Proteomes" id="UP001519343"/>
    </source>
</evidence>
<dbReference type="NCBIfam" id="TIGR03725">
    <property type="entry name" value="T6A_YeaZ"/>
    <property type="match status" value="1"/>
</dbReference>
<dbReference type="Gene3D" id="3.30.420.40">
    <property type="match status" value="2"/>
</dbReference>
<reference evidence="2 3" key="1">
    <citation type="submission" date="2021-03" db="EMBL/GenBank/DDBJ databases">
        <title>Genomic Encyclopedia of Type Strains, Phase IV (KMG-IV): sequencing the most valuable type-strain genomes for metagenomic binning, comparative biology and taxonomic classification.</title>
        <authorList>
            <person name="Goeker M."/>
        </authorList>
    </citation>
    <scope>NUCLEOTIDE SEQUENCE [LARGE SCALE GENOMIC DNA]</scope>
    <source>
        <strain evidence="2 3">DSM 24738</strain>
    </source>
</reference>
<dbReference type="PANTHER" id="PTHR11735:SF11">
    <property type="entry name" value="TRNA THREONYLCARBAMOYLADENOSINE BIOSYNTHESIS PROTEIN TSAB"/>
    <property type="match status" value="1"/>
</dbReference>
<dbReference type="PANTHER" id="PTHR11735">
    <property type="entry name" value="TRNA N6-ADENOSINE THREONYLCARBAMOYLTRANSFERASE"/>
    <property type="match status" value="1"/>
</dbReference>
<dbReference type="Pfam" id="PF00814">
    <property type="entry name" value="TsaD"/>
    <property type="match status" value="1"/>
</dbReference>
<keyword evidence="3" id="KW-1185">Reference proteome</keyword>
<organism evidence="2 3">
    <name type="scientific">Ammoniphilus resinae</name>
    <dbReference type="NCBI Taxonomy" id="861532"/>
    <lineage>
        <taxon>Bacteria</taxon>
        <taxon>Bacillati</taxon>
        <taxon>Bacillota</taxon>
        <taxon>Bacilli</taxon>
        <taxon>Bacillales</taxon>
        <taxon>Paenibacillaceae</taxon>
        <taxon>Aneurinibacillus group</taxon>
        <taxon>Ammoniphilus</taxon>
    </lineage>
</organism>
<dbReference type="RefSeq" id="WP_209807733.1">
    <property type="nucleotide sequence ID" value="NZ_JAGGKT010000001.1"/>
</dbReference>